<dbReference type="OrthoDB" id="2454818at2"/>
<proteinExistence type="predicted"/>
<name>A0A419SM89_9BACL</name>
<evidence type="ECO:0000313" key="2">
    <source>
        <dbReference type="EMBL" id="RKD25102.1"/>
    </source>
</evidence>
<accession>A0A419SM89</accession>
<evidence type="ECO:0000256" key="1">
    <source>
        <dbReference type="SAM" id="Phobius"/>
    </source>
</evidence>
<keyword evidence="1" id="KW-0812">Transmembrane</keyword>
<keyword evidence="3" id="KW-1185">Reference proteome</keyword>
<comment type="caution">
    <text evidence="2">The sequence shown here is derived from an EMBL/GenBank/DDBJ whole genome shotgun (WGS) entry which is preliminary data.</text>
</comment>
<protein>
    <recommendedName>
        <fullName evidence="4">Short-chain dehydrogenase</fullName>
    </recommendedName>
</protein>
<feature type="transmembrane region" description="Helical" evidence="1">
    <location>
        <begin position="54"/>
        <end position="75"/>
    </location>
</feature>
<keyword evidence="1" id="KW-0472">Membrane</keyword>
<sequence length="79" mass="9097">MSSLLYTVLTIAALLLLVVGLITSIRLVKQQKGEQDHGVSPTVKANPRTLNPVFLSYIFVFTIVVMIIWFFRLYYKYPF</sequence>
<gene>
    <name evidence="2" type="ORF">BEP19_04595</name>
</gene>
<dbReference type="EMBL" id="MCHY01000007">
    <property type="protein sequence ID" value="RKD25102.1"/>
    <property type="molecule type" value="Genomic_DNA"/>
</dbReference>
<organism evidence="2 3">
    <name type="scientific">Ammoniphilus oxalaticus</name>
    <dbReference type="NCBI Taxonomy" id="66863"/>
    <lineage>
        <taxon>Bacteria</taxon>
        <taxon>Bacillati</taxon>
        <taxon>Bacillota</taxon>
        <taxon>Bacilli</taxon>
        <taxon>Bacillales</taxon>
        <taxon>Paenibacillaceae</taxon>
        <taxon>Aneurinibacillus group</taxon>
        <taxon>Ammoniphilus</taxon>
    </lineage>
</organism>
<evidence type="ECO:0000313" key="3">
    <source>
        <dbReference type="Proteomes" id="UP000284219"/>
    </source>
</evidence>
<keyword evidence="1" id="KW-1133">Transmembrane helix</keyword>
<evidence type="ECO:0008006" key="4">
    <source>
        <dbReference type="Google" id="ProtNLM"/>
    </source>
</evidence>
<dbReference type="AlphaFoldDB" id="A0A419SM89"/>
<dbReference type="Proteomes" id="UP000284219">
    <property type="component" value="Unassembled WGS sequence"/>
</dbReference>
<reference evidence="2 3" key="1">
    <citation type="submission" date="2016-08" db="EMBL/GenBank/DDBJ databases">
        <title>Novel Firmicute Genomes.</title>
        <authorList>
            <person name="Poppleton D.I."/>
            <person name="Gribaldo S."/>
        </authorList>
    </citation>
    <scope>NUCLEOTIDE SEQUENCE [LARGE SCALE GENOMIC DNA]</scope>
    <source>
        <strain evidence="2 3">RAOx-1</strain>
    </source>
</reference>
<dbReference type="RefSeq" id="WP_120188924.1">
    <property type="nucleotide sequence ID" value="NZ_MCHY01000007.1"/>
</dbReference>